<evidence type="ECO:0000313" key="5">
    <source>
        <dbReference type="Proteomes" id="UP001286174"/>
    </source>
</evidence>
<accession>A0AB35U3H1</accession>
<dbReference type="PANTHER" id="PTHR22916">
    <property type="entry name" value="GLYCOSYLTRANSFERASE"/>
    <property type="match status" value="1"/>
</dbReference>
<evidence type="ECO:0000256" key="1">
    <source>
        <dbReference type="ARBA" id="ARBA00022676"/>
    </source>
</evidence>
<feature type="domain" description="Glycosyltransferase 2-like" evidence="3">
    <location>
        <begin position="6"/>
        <end position="167"/>
    </location>
</feature>
<gene>
    <name evidence="4" type="ORF">MOZ60_07990</name>
</gene>
<dbReference type="SUPFAM" id="SSF53448">
    <property type="entry name" value="Nucleotide-diphospho-sugar transferases"/>
    <property type="match status" value="1"/>
</dbReference>
<dbReference type="AlphaFoldDB" id="A0AB35U3H1"/>
<protein>
    <submittedName>
        <fullName evidence="4">Glycosyltransferase</fullName>
        <ecNumber evidence="4">2.4.-.-</ecNumber>
    </submittedName>
</protein>
<comment type="caution">
    <text evidence="4">The sequence shown here is derived from an EMBL/GenBank/DDBJ whole genome shotgun (WGS) entry which is preliminary data.</text>
</comment>
<keyword evidence="5" id="KW-1185">Reference proteome</keyword>
<dbReference type="Pfam" id="PF00535">
    <property type="entry name" value="Glycos_transf_2"/>
    <property type="match status" value="1"/>
</dbReference>
<dbReference type="PANTHER" id="PTHR22916:SF51">
    <property type="entry name" value="GLYCOSYLTRANSFERASE EPSH-RELATED"/>
    <property type="match status" value="1"/>
</dbReference>
<evidence type="ECO:0000256" key="2">
    <source>
        <dbReference type="ARBA" id="ARBA00022679"/>
    </source>
</evidence>
<dbReference type="EMBL" id="JALBUR010000020">
    <property type="protein sequence ID" value="MDX8420035.1"/>
    <property type="molecule type" value="Genomic_DNA"/>
</dbReference>
<evidence type="ECO:0000313" key="4">
    <source>
        <dbReference type="EMBL" id="MDX8420035.1"/>
    </source>
</evidence>
<dbReference type="Gene3D" id="3.90.550.10">
    <property type="entry name" value="Spore Coat Polysaccharide Biosynthesis Protein SpsA, Chain A"/>
    <property type="match status" value="1"/>
</dbReference>
<dbReference type="InterPro" id="IPR001173">
    <property type="entry name" value="Glyco_trans_2-like"/>
</dbReference>
<dbReference type="RefSeq" id="WP_370596276.1">
    <property type="nucleotide sequence ID" value="NZ_JALBUR010000020.1"/>
</dbReference>
<proteinExistence type="predicted"/>
<name>A0AB35U3H1_9FIRM</name>
<reference evidence="4 5" key="1">
    <citation type="submission" date="2022-03" db="EMBL/GenBank/DDBJ databases">
        <title>Novel taxa within the pig intestine.</title>
        <authorList>
            <person name="Wylensek D."/>
            <person name="Bishof K."/>
            <person name="Afrizal A."/>
            <person name="Clavel T."/>
        </authorList>
    </citation>
    <scope>NUCLEOTIDE SEQUENCE [LARGE SCALE GENOMIC DNA]</scope>
    <source>
        <strain evidence="4 5">CLA-KB-P133</strain>
    </source>
</reference>
<keyword evidence="1 4" id="KW-0328">Glycosyltransferase</keyword>
<organism evidence="4 5">
    <name type="scientific">Grylomicrobium aquisgranensis</name>
    <dbReference type="NCBI Taxonomy" id="2926318"/>
    <lineage>
        <taxon>Bacteria</taxon>
        <taxon>Bacillati</taxon>
        <taxon>Bacillota</taxon>
        <taxon>Erysipelotrichia</taxon>
        <taxon>Erysipelotrichales</taxon>
        <taxon>Erysipelotrichaceae</taxon>
        <taxon>Grylomicrobium</taxon>
    </lineage>
</organism>
<evidence type="ECO:0000259" key="3">
    <source>
        <dbReference type="Pfam" id="PF00535"/>
    </source>
</evidence>
<dbReference type="InterPro" id="IPR029044">
    <property type="entry name" value="Nucleotide-diphossugar_trans"/>
</dbReference>
<keyword evidence="2 4" id="KW-0808">Transferase</keyword>
<dbReference type="EC" id="2.4.-.-" evidence="4"/>
<sequence>MDDKVSIVVPVYQSEKYLDICVKSLINQTYQNIEIILVDDGSTDSSSKKCEEWAKKDSRIVTLHKENGGIADARNTGLSIIHGKYVCFVDSDDYVSTLYIEMLHNALEVLECDVAVCQYISGGCFDNTAVTSQILTKKEMIRELCVPQKNIAAFVWNRMFRVAFLNKYQIHFDTSIKVCEDTLFNFECLKNSDKIASINTPLYFYRVNENSTMFREGFNPNKLSANIAYQQMLDQSSRDIKEDIQVGAMCFNMILLWQMKKYHYKDDKQKMVIQKMLNLNPNGFLHSPISLKYKIAYIFRKILLL</sequence>
<dbReference type="Proteomes" id="UP001286174">
    <property type="component" value="Unassembled WGS sequence"/>
</dbReference>
<dbReference type="GO" id="GO:0016757">
    <property type="term" value="F:glycosyltransferase activity"/>
    <property type="evidence" value="ECO:0007669"/>
    <property type="project" value="UniProtKB-KW"/>
</dbReference>
<dbReference type="CDD" id="cd00761">
    <property type="entry name" value="Glyco_tranf_GTA_type"/>
    <property type="match status" value="1"/>
</dbReference>